<sequence length="473" mass="50952">MSQQGSNNNISISSLLDSGSSSNLNNGNGARQPVPIQQMVSKYKTSFTTTPDDSDVIVISASPSPQPSSRVSQPSRSRSKSNIAQQQQTIQPKNPSPVTVTPSFISDQVKKYQTNIQIAPVNTSPSKTSINSIINLDDDESSKTASPTNAVAKRKRQVLLFDPKKRKATSPGSKNSSATPPAPPAPPAPSAIQVQPKPVQAKAPARTQAKQPAKVPLQQSPAIGKAQPTTATGGGGKRPITPSTTGKSDPVVPVKVAAPTVIDLLNSDEPETEKVEPVTTTTMKPDEKVEKANKEPKEKPEPPIIALNIPLIDPSAPQPGKAEVIVNVMKLAEEKYGWNVMHPKSKNAIDIMDDMIDDEDDEDNDDEEDIIEVTNPTNSGSAGTATSASASSNAAPSAPQSNQKGKELTEEQLYRQHEIKMVRKVGKYDFEDPFIDDEELQIEEDISSTKEGFFVYWGPLVDEKNVTKIKKKR</sequence>
<feature type="region of interest" description="Disordered" evidence="1">
    <location>
        <begin position="270"/>
        <end position="304"/>
    </location>
</feature>
<feature type="compositionally biased region" description="Low complexity" evidence="1">
    <location>
        <begin position="60"/>
        <end position="76"/>
    </location>
</feature>
<evidence type="ECO:0000313" key="3">
    <source>
        <dbReference type="EMBL" id="EMG49956.1"/>
    </source>
</evidence>
<accession>M3ITN7</accession>
<feature type="region of interest" description="Disordered" evidence="1">
    <location>
        <begin position="134"/>
        <end position="251"/>
    </location>
</feature>
<feature type="compositionally biased region" description="Low complexity" evidence="1">
    <location>
        <begin position="376"/>
        <end position="403"/>
    </location>
</feature>
<dbReference type="EMBL" id="AOGT01000433">
    <property type="protein sequence ID" value="EMG49956.1"/>
    <property type="molecule type" value="Genomic_DNA"/>
</dbReference>
<dbReference type="AlphaFoldDB" id="M3ITN7"/>
<feature type="compositionally biased region" description="Pro residues" evidence="1">
    <location>
        <begin position="180"/>
        <end position="189"/>
    </location>
</feature>
<feature type="compositionally biased region" description="Polar residues" evidence="1">
    <location>
        <begin position="217"/>
        <end position="231"/>
    </location>
</feature>
<dbReference type="Pfam" id="PF08729">
    <property type="entry name" value="HUN"/>
    <property type="match status" value="1"/>
</dbReference>
<evidence type="ECO:0000313" key="4">
    <source>
        <dbReference type="Proteomes" id="UP000011777"/>
    </source>
</evidence>
<feature type="region of interest" description="Disordered" evidence="1">
    <location>
        <begin position="1"/>
        <end position="101"/>
    </location>
</feature>
<feature type="compositionally biased region" description="Polar residues" evidence="1">
    <location>
        <begin position="38"/>
        <end position="51"/>
    </location>
</feature>
<comment type="caution">
    <text evidence="3">The sequence shown here is derived from an EMBL/GenBank/DDBJ whole genome shotgun (WGS) entry which is preliminary data.</text>
</comment>
<dbReference type="HOGENOM" id="CLU_037331_0_0_1"/>
<feature type="compositionally biased region" description="Low complexity" evidence="1">
    <location>
        <begin position="1"/>
        <end position="29"/>
    </location>
</feature>
<proteinExistence type="predicted"/>
<organism evidence="3 4">
    <name type="scientific">Candida maltosa (strain Xu316)</name>
    <name type="common">Yeast</name>
    <dbReference type="NCBI Taxonomy" id="1245528"/>
    <lineage>
        <taxon>Eukaryota</taxon>
        <taxon>Fungi</taxon>
        <taxon>Dikarya</taxon>
        <taxon>Ascomycota</taxon>
        <taxon>Saccharomycotina</taxon>
        <taxon>Pichiomycetes</taxon>
        <taxon>Debaryomycetaceae</taxon>
        <taxon>Candida/Lodderomyces clade</taxon>
        <taxon>Candida</taxon>
    </lineage>
</organism>
<name>M3ITN7_CANMX</name>
<dbReference type="OMA" id="MDGDVPM"/>
<dbReference type="OrthoDB" id="5576775at2759"/>
<feature type="compositionally biased region" description="Acidic residues" evidence="1">
    <location>
        <begin position="356"/>
        <end position="371"/>
    </location>
</feature>
<feature type="domain" description="Hpc2-related" evidence="2">
    <location>
        <begin position="427"/>
        <end position="460"/>
    </location>
</feature>
<dbReference type="Proteomes" id="UP000011777">
    <property type="component" value="Unassembled WGS sequence"/>
</dbReference>
<evidence type="ECO:0000259" key="2">
    <source>
        <dbReference type="Pfam" id="PF08729"/>
    </source>
</evidence>
<keyword evidence="4" id="KW-1185">Reference proteome</keyword>
<reference evidence="3 4" key="1">
    <citation type="submission" date="2013-02" db="EMBL/GenBank/DDBJ databases">
        <title>Genome sequence of Candida maltosa Xu316, a potential industrial strain for xylitol and ethanol production.</title>
        <authorList>
            <person name="Yu J."/>
            <person name="Wang Q."/>
            <person name="Geng X."/>
            <person name="Bao W."/>
            <person name="He P."/>
            <person name="Cai J."/>
        </authorList>
    </citation>
    <scope>NUCLEOTIDE SEQUENCE [LARGE SCALE GENOMIC DNA]</scope>
    <source>
        <strain evidence="4">Xu316</strain>
    </source>
</reference>
<protein>
    <recommendedName>
        <fullName evidence="2">Hpc2-related domain-containing protein</fullName>
    </recommendedName>
</protein>
<dbReference type="STRING" id="1245528.M3ITN7"/>
<dbReference type="InterPro" id="IPR014840">
    <property type="entry name" value="HRD"/>
</dbReference>
<dbReference type="eggNOG" id="ENOG502RG9A">
    <property type="taxonomic scope" value="Eukaryota"/>
</dbReference>
<feature type="compositionally biased region" description="Polar residues" evidence="1">
    <location>
        <begin position="82"/>
        <end position="101"/>
    </location>
</feature>
<feature type="compositionally biased region" description="Basic and acidic residues" evidence="1">
    <location>
        <begin position="284"/>
        <end position="301"/>
    </location>
</feature>
<evidence type="ECO:0000256" key="1">
    <source>
        <dbReference type="SAM" id="MobiDB-lite"/>
    </source>
</evidence>
<feature type="region of interest" description="Disordered" evidence="1">
    <location>
        <begin position="356"/>
        <end position="412"/>
    </location>
</feature>
<gene>
    <name evidence="3" type="ORF">G210_5057</name>
</gene>